<evidence type="ECO:0000256" key="1">
    <source>
        <dbReference type="SAM" id="Phobius"/>
    </source>
</evidence>
<proteinExistence type="predicted"/>
<feature type="transmembrane region" description="Helical" evidence="1">
    <location>
        <begin position="36"/>
        <end position="62"/>
    </location>
</feature>
<dbReference type="EMBL" id="CAJJDN010000009">
    <property type="protein sequence ID" value="CAD8055080.1"/>
    <property type="molecule type" value="Genomic_DNA"/>
</dbReference>
<feature type="transmembrane region" description="Helical" evidence="1">
    <location>
        <begin position="263"/>
        <end position="295"/>
    </location>
</feature>
<sequence>MKQYKFHFRSLLICILSLIAYYSVCVHLYLDISPHWIWSLYLSPIFVISVILFSLFYVSIANEKQTQSESEQDFCITVILLTFMLIWWPIFIIIYLQMFENVLIPFEADTGYLTQRNTSQFYNEDYATLIFKLSNNKLGIGCQSSQNEASIVEYPLPYKYYDNGDEIKLPSWFCISYDAKIQQEQQIQLYVSKHSIIDNTRIVTFQYPNFISESFWIAFITTIFQFACIFSSILLLAILLIMDQQSIESSIRKPSRKKRIINFILSFTLYVFIISCNSLIITVGSLLVGFLFLIWSFQNKIHNHFYQMIKGMYQMVTHWIQYIPITVIAIILISIYLVFILIVSQCVIHFKIFLCRHFVALWKGQLEEQLEDYDKFINKITVLTWIWNIILIALIATQTNSIPLMAISIFLCVVQLVNIPIILIFSNKHNILEQQWCIYYTNYKIINQQCSNHDQQNQVPMELREIELHLQDGKNVK</sequence>
<keyword evidence="1" id="KW-0472">Membrane</keyword>
<dbReference type="OrthoDB" id="296669at2759"/>
<feature type="transmembrane region" description="Helical" evidence="1">
    <location>
        <begin position="322"/>
        <end position="355"/>
    </location>
</feature>
<dbReference type="AlphaFoldDB" id="A0A8S1KHV6"/>
<feature type="transmembrane region" description="Helical" evidence="1">
    <location>
        <begin position="74"/>
        <end position="96"/>
    </location>
</feature>
<keyword evidence="1" id="KW-0812">Transmembrane</keyword>
<feature type="transmembrane region" description="Helical" evidence="1">
    <location>
        <begin position="215"/>
        <end position="242"/>
    </location>
</feature>
<evidence type="ECO:0008006" key="4">
    <source>
        <dbReference type="Google" id="ProtNLM"/>
    </source>
</evidence>
<feature type="transmembrane region" description="Helical" evidence="1">
    <location>
        <begin position="376"/>
        <end position="396"/>
    </location>
</feature>
<organism evidence="2 3">
    <name type="scientific">Paramecium sonneborni</name>
    <dbReference type="NCBI Taxonomy" id="65129"/>
    <lineage>
        <taxon>Eukaryota</taxon>
        <taxon>Sar</taxon>
        <taxon>Alveolata</taxon>
        <taxon>Ciliophora</taxon>
        <taxon>Intramacronucleata</taxon>
        <taxon>Oligohymenophorea</taxon>
        <taxon>Peniculida</taxon>
        <taxon>Parameciidae</taxon>
        <taxon>Paramecium</taxon>
    </lineage>
</organism>
<dbReference type="Proteomes" id="UP000692954">
    <property type="component" value="Unassembled WGS sequence"/>
</dbReference>
<accession>A0A8S1KHV6</accession>
<feature type="transmembrane region" description="Helical" evidence="1">
    <location>
        <begin position="402"/>
        <end position="425"/>
    </location>
</feature>
<feature type="transmembrane region" description="Helical" evidence="1">
    <location>
        <begin position="12"/>
        <end position="30"/>
    </location>
</feature>
<evidence type="ECO:0000313" key="2">
    <source>
        <dbReference type="EMBL" id="CAD8055080.1"/>
    </source>
</evidence>
<name>A0A8S1KHV6_9CILI</name>
<gene>
    <name evidence="2" type="ORF">PSON_ATCC_30995.1.T0090055</name>
</gene>
<comment type="caution">
    <text evidence="2">The sequence shown here is derived from an EMBL/GenBank/DDBJ whole genome shotgun (WGS) entry which is preliminary data.</text>
</comment>
<reference evidence="2" key="1">
    <citation type="submission" date="2021-01" db="EMBL/GenBank/DDBJ databases">
        <authorList>
            <consortium name="Genoscope - CEA"/>
            <person name="William W."/>
        </authorList>
    </citation>
    <scope>NUCLEOTIDE SEQUENCE</scope>
</reference>
<protein>
    <recommendedName>
        <fullName evidence="4">Transmembrane protein</fullName>
    </recommendedName>
</protein>
<evidence type="ECO:0000313" key="3">
    <source>
        <dbReference type="Proteomes" id="UP000692954"/>
    </source>
</evidence>
<keyword evidence="1" id="KW-1133">Transmembrane helix</keyword>
<keyword evidence="3" id="KW-1185">Reference proteome</keyword>